<comment type="caution">
    <text evidence="2">The sequence shown here is derived from an EMBL/GenBank/DDBJ whole genome shotgun (WGS) entry which is preliminary data.</text>
</comment>
<keyword evidence="3" id="KW-1185">Reference proteome</keyword>
<name>A0AAN7V0J8_9PEZI</name>
<dbReference type="EMBL" id="JAWHQM010000020">
    <property type="protein sequence ID" value="KAK5631684.1"/>
    <property type="molecule type" value="Genomic_DNA"/>
</dbReference>
<evidence type="ECO:0000256" key="1">
    <source>
        <dbReference type="SAM" id="MobiDB-lite"/>
    </source>
</evidence>
<feature type="compositionally biased region" description="Basic and acidic residues" evidence="1">
    <location>
        <begin position="431"/>
        <end position="444"/>
    </location>
</feature>
<accession>A0AAN7V0J8</accession>
<evidence type="ECO:0000313" key="2">
    <source>
        <dbReference type="EMBL" id="KAK5631684.1"/>
    </source>
</evidence>
<protein>
    <recommendedName>
        <fullName evidence="4">Ubiquitin-like protease family profile domain-containing protein</fullName>
    </recommendedName>
</protein>
<dbReference type="Proteomes" id="UP001305414">
    <property type="component" value="Unassembled WGS sequence"/>
</dbReference>
<proteinExistence type="predicted"/>
<feature type="compositionally biased region" description="Acidic residues" evidence="1">
    <location>
        <begin position="445"/>
        <end position="458"/>
    </location>
</feature>
<evidence type="ECO:0008006" key="4">
    <source>
        <dbReference type="Google" id="ProtNLM"/>
    </source>
</evidence>
<reference evidence="2 3" key="1">
    <citation type="submission" date="2023-10" db="EMBL/GenBank/DDBJ databases">
        <title>Draft genome sequence of Xylaria bambusicola isolate GMP-LS, the root and basal stem rot pathogen of sugarcane in Indonesia.</title>
        <authorList>
            <person name="Selvaraj P."/>
            <person name="Muralishankar V."/>
            <person name="Muruganantham S."/>
            <person name="Sp S."/>
            <person name="Haryani S."/>
            <person name="Lau K.J.X."/>
            <person name="Naqvi N.I."/>
        </authorList>
    </citation>
    <scope>NUCLEOTIDE SEQUENCE [LARGE SCALE GENOMIC DNA]</scope>
    <source>
        <strain evidence="2">GMP-LS</strain>
    </source>
</reference>
<dbReference type="AlphaFoldDB" id="A0AAN7V0J8"/>
<sequence>MKLRSTVEKSLEETQKTHLYFSVTKLGIESKTSAKMVLPVRTVMNRTNILEPVNGTIRIRDRWPRKDKYKGPPDLPEDFTSSIKVSRYLNALQVLQLQRHQYLSWEALAIPLQYLHNSLPYMVQRDVNVLPPVQNDIWSYAVHGKYPSVRDDMDAFVEKYKKALTSRPYQFWPIDISLPHGVEPPHWILIVLHLARDKGEDVDPNTPDYELKGPLNLVESYAVINPDHGNYARDMEDDVAAFLETLLPRFDVQVYPPGVRQNPWVPPRYVTLSMLLNKQLLTKYQVLLVNAPQLTPTDSKEYWSSGLRVFEMARIWFERITELYCQSPHRHNPEKFWASHPGWINLDAVRSNMIGMAATLVNTAMNSTTRIAIEPILDNSMKHVSDNRTVLTQTMLPTRTGQGSFIPDQPRQNPTLIHDIPFLVVEQQEGNDIKEEESPTRDIKEEDVDVKDEEEEDDGGKKAGAYAVYVS</sequence>
<feature type="region of interest" description="Disordered" evidence="1">
    <location>
        <begin position="427"/>
        <end position="471"/>
    </location>
</feature>
<organism evidence="2 3">
    <name type="scientific">Xylaria bambusicola</name>
    <dbReference type="NCBI Taxonomy" id="326684"/>
    <lineage>
        <taxon>Eukaryota</taxon>
        <taxon>Fungi</taxon>
        <taxon>Dikarya</taxon>
        <taxon>Ascomycota</taxon>
        <taxon>Pezizomycotina</taxon>
        <taxon>Sordariomycetes</taxon>
        <taxon>Xylariomycetidae</taxon>
        <taxon>Xylariales</taxon>
        <taxon>Xylariaceae</taxon>
        <taxon>Xylaria</taxon>
    </lineage>
</organism>
<evidence type="ECO:0000313" key="3">
    <source>
        <dbReference type="Proteomes" id="UP001305414"/>
    </source>
</evidence>
<gene>
    <name evidence="2" type="ORF">RRF57_007398</name>
</gene>